<dbReference type="SMART" id="SM00151">
    <property type="entry name" value="SWIB"/>
    <property type="match status" value="2"/>
</dbReference>
<evidence type="ECO:0000259" key="6">
    <source>
        <dbReference type="PROSITE" id="PS51925"/>
    </source>
</evidence>
<evidence type="ECO:0000256" key="3">
    <source>
        <dbReference type="ARBA" id="ARBA00023163"/>
    </source>
</evidence>
<dbReference type="InterPro" id="IPR036885">
    <property type="entry name" value="SWIB_MDM2_dom_sf"/>
</dbReference>
<dbReference type="PANTHER" id="PTHR13844">
    <property type="entry name" value="SWI/SNF-RELATED MATRIX-ASSOCIATED ACTIN-DEPENDENT REGULATOR OF CHROMATIN SUBFAMILY D"/>
    <property type="match status" value="1"/>
</dbReference>
<evidence type="ECO:0008006" key="10">
    <source>
        <dbReference type="Google" id="ProtNLM"/>
    </source>
</evidence>
<evidence type="ECO:0000313" key="8">
    <source>
        <dbReference type="EMBL" id="TPX57280.1"/>
    </source>
</evidence>
<dbReference type="SUPFAM" id="SSF109715">
    <property type="entry name" value="DEK C-terminal domain"/>
    <property type="match status" value="1"/>
</dbReference>
<feature type="domain" description="DEK-C" evidence="7">
    <location>
        <begin position="4"/>
        <end position="59"/>
    </location>
</feature>
<keyword evidence="2" id="KW-0805">Transcription regulation</keyword>
<proteinExistence type="predicted"/>
<dbReference type="Pfam" id="PF02201">
    <property type="entry name" value="SWIB"/>
    <property type="match status" value="2"/>
</dbReference>
<dbReference type="Gene3D" id="1.10.10.60">
    <property type="entry name" value="Homeodomain-like"/>
    <property type="match status" value="1"/>
</dbReference>
<evidence type="ECO:0000256" key="5">
    <source>
        <dbReference type="SAM" id="MobiDB-lite"/>
    </source>
</evidence>
<evidence type="ECO:0000256" key="4">
    <source>
        <dbReference type="ARBA" id="ARBA00023242"/>
    </source>
</evidence>
<name>A0A507E2E7_9FUNG</name>
<dbReference type="InterPro" id="IPR019835">
    <property type="entry name" value="SWIB_domain"/>
</dbReference>
<dbReference type="GO" id="GO:0000500">
    <property type="term" value="C:RNA polymerase I upstream activating factor complex"/>
    <property type="evidence" value="ECO:0007669"/>
    <property type="project" value="UniProtKB-ARBA"/>
</dbReference>
<dbReference type="PROSITE" id="PS51998">
    <property type="entry name" value="DEK_C"/>
    <property type="match status" value="1"/>
</dbReference>
<feature type="compositionally biased region" description="Acidic residues" evidence="5">
    <location>
        <begin position="276"/>
        <end position="287"/>
    </location>
</feature>
<dbReference type="InterPro" id="IPR014876">
    <property type="entry name" value="DEK_C"/>
</dbReference>
<feature type="compositionally biased region" description="Acidic residues" evidence="5">
    <location>
        <begin position="123"/>
        <end position="140"/>
    </location>
</feature>
<dbReference type="FunFam" id="1.10.245.10:FF:000004">
    <property type="entry name" value="Upstream activation factor subunit"/>
    <property type="match status" value="1"/>
</dbReference>
<feature type="compositionally biased region" description="Basic residues" evidence="5">
    <location>
        <begin position="294"/>
        <end position="304"/>
    </location>
</feature>
<comment type="subcellular location">
    <subcellularLocation>
        <location evidence="1">Nucleus</location>
    </subcellularLocation>
</comment>
<evidence type="ECO:0000256" key="2">
    <source>
        <dbReference type="ARBA" id="ARBA00023015"/>
    </source>
</evidence>
<feature type="domain" description="DM2" evidence="6">
    <location>
        <begin position="315"/>
        <end position="392"/>
    </location>
</feature>
<accession>A0A507E2E7</accession>
<organism evidence="8 9">
    <name type="scientific">Powellomyces hirtus</name>
    <dbReference type="NCBI Taxonomy" id="109895"/>
    <lineage>
        <taxon>Eukaryota</taxon>
        <taxon>Fungi</taxon>
        <taxon>Fungi incertae sedis</taxon>
        <taxon>Chytridiomycota</taxon>
        <taxon>Chytridiomycota incertae sedis</taxon>
        <taxon>Chytridiomycetes</taxon>
        <taxon>Spizellomycetales</taxon>
        <taxon>Powellomycetaceae</taxon>
        <taxon>Powellomyces</taxon>
    </lineage>
</organism>
<feature type="region of interest" description="Disordered" evidence="5">
    <location>
        <begin position="391"/>
        <end position="418"/>
    </location>
</feature>
<dbReference type="AlphaFoldDB" id="A0A507E2E7"/>
<dbReference type="Gene3D" id="1.10.245.10">
    <property type="entry name" value="SWIB/MDM2 domain"/>
    <property type="match status" value="2"/>
</dbReference>
<sequence>MADQIAGGQFDVRIREILSNADLSVVSAKAIRRQLTSETGQDLDPYKKEIDARIIHLLTVQEDCVKPEPKKESGSVKPEPGVADAPRPFARPPPDKRVPTTTTKARAKGQSKIKSEDIVSSDFDSDDDDGEDASETAGDEDLARQLQSMEDGVGRASRSGGGRRAKAKSTTKRKAPASGTPRTNGLNAPLMVSPALSAFLGGVEEMSRPEVVKAIWAYVRENDLQYPADKRYIVVDEKLKGIFGSRQRVHMFTMNKLLTKHLIKSEDMVGGKSFGDADEIDDSDSDSVAEPSPKKKKPAKKQKRSGGSGTSENNALTKLNHLSPALSAVLGVSRLGRAQVVKQLWDYIKAKDLQNPNDRREIICDDALKGIFKCNKIGMFQMNKKLSDHLSKIEDDDDVKEEVKEEADEDGTALKEEP</sequence>
<dbReference type="InterPro" id="IPR003121">
    <property type="entry name" value="SWIB_MDM2_domain"/>
</dbReference>
<evidence type="ECO:0000259" key="7">
    <source>
        <dbReference type="PROSITE" id="PS51998"/>
    </source>
</evidence>
<feature type="compositionally biased region" description="Acidic residues" evidence="5">
    <location>
        <begin position="394"/>
        <end position="411"/>
    </location>
</feature>
<feature type="domain" description="DM2" evidence="6">
    <location>
        <begin position="185"/>
        <end position="264"/>
    </location>
</feature>
<dbReference type="EMBL" id="QEAQ01000055">
    <property type="protein sequence ID" value="TPX57280.1"/>
    <property type="molecule type" value="Genomic_DNA"/>
</dbReference>
<dbReference type="PROSITE" id="PS51925">
    <property type="entry name" value="SWIB_MDM2"/>
    <property type="match status" value="2"/>
</dbReference>
<dbReference type="STRING" id="109895.A0A507E2E7"/>
<evidence type="ECO:0000313" key="9">
    <source>
        <dbReference type="Proteomes" id="UP000318582"/>
    </source>
</evidence>
<comment type="caution">
    <text evidence="8">The sequence shown here is derived from an EMBL/GenBank/DDBJ whole genome shotgun (WGS) entry which is preliminary data.</text>
</comment>
<gene>
    <name evidence="8" type="ORF">PhCBS80983_g03953</name>
</gene>
<keyword evidence="4" id="KW-0539">Nucleus</keyword>
<feature type="region of interest" description="Disordered" evidence="5">
    <location>
        <begin position="63"/>
        <end position="188"/>
    </location>
</feature>
<dbReference type="CDD" id="cd10567">
    <property type="entry name" value="SWIB-MDM2_like"/>
    <property type="match status" value="2"/>
</dbReference>
<feature type="compositionally biased region" description="Basic and acidic residues" evidence="5">
    <location>
        <begin position="63"/>
        <end position="74"/>
    </location>
</feature>
<feature type="region of interest" description="Disordered" evidence="5">
    <location>
        <begin position="274"/>
        <end position="315"/>
    </location>
</feature>
<dbReference type="GO" id="GO:0001181">
    <property type="term" value="F:RNA polymerase I general transcription initiation factor activity"/>
    <property type="evidence" value="ECO:0007669"/>
    <property type="project" value="UniProtKB-ARBA"/>
</dbReference>
<dbReference type="Proteomes" id="UP000318582">
    <property type="component" value="Unassembled WGS sequence"/>
</dbReference>
<protein>
    <recommendedName>
        <fullName evidence="10">DM2 domain-containing protein</fullName>
    </recommendedName>
</protein>
<keyword evidence="9" id="KW-1185">Reference proteome</keyword>
<evidence type="ECO:0000256" key="1">
    <source>
        <dbReference type="ARBA" id="ARBA00004123"/>
    </source>
</evidence>
<reference evidence="8 9" key="1">
    <citation type="journal article" date="2019" name="Sci. Rep.">
        <title>Comparative genomics of chytrid fungi reveal insights into the obligate biotrophic and pathogenic lifestyle of Synchytrium endobioticum.</title>
        <authorList>
            <person name="van de Vossenberg B.T.L.H."/>
            <person name="Warris S."/>
            <person name="Nguyen H.D.T."/>
            <person name="van Gent-Pelzer M.P.E."/>
            <person name="Joly D.L."/>
            <person name="van de Geest H.C."/>
            <person name="Bonants P.J.M."/>
            <person name="Smith D.S."/>
            <person name="Levesque C.A."/>
            <person name="van der Lee T.A.J."/>
        </authorList>
    </citation>
    <scope>NUCLEOTIDE SEQUENCE [LARGE SCALE GENOMIC DNA]</scope>
    <source>
        <strain evidence="8 9">CBS 809.83</strain>
    </source>
</reference>
<feature type="compositionally biased region" description="Basic residues" evidence="5">
    <location>
        <begin position="161"/>
        <end position="175"/>
    </location>
</feature>
<dbReference type="SUPFAM" id="SSF47592">
    <property type="entry name" value="SWIB/MDM2 domain"/>
    <property type="match status" value="2"/>
</dbReference>
<keyword evidence="3" id="KW-0804">Transcription</keyword>
<dbReference type="Pfam" id="PF08766">
    <property type="entry name" value="DEK_C"/>
    <property type="match status" value="1"/>
</dbReference>